<sequence length="172" mass="19034">MNRRRQSTLEVSSATSDSADSAQAMRQGKIRSSEESFAVFNKSFDSVEDNGDLPASRAYPKVLDIALPTGKPVNKDADTGALGRNDKNSHRPWPKQDKHQNGFKRKRDTTKPDPPGLPAHQQDDRLQRWLREPPAQGPYHGISDAGKDPYQARSTKGSNTKQHEASSTGKKL</sequence>
<reference evidence="2" key="1">
    <citation type="journal article" date="2023" name="Genome Biol. Evol.">
        <title>First Whole Genome Sequence and Flow Cytometry Genome Size Data for the Lichen-Forming Fungus Ramalina farinacea (Ascomycota).</title>
        <authorList>
            <person name="Llewellyn T."/>
            <person name="Mian S."/>
            <person name="Hill R."/>
            <person name="Leitch I.J."/>
            <person name="Gaya E."/>
        </authorList>
    </citation>
    <scope>NUCLEOTIDE SEQUENCE</scope>
    <source>
        <strain evidence="2">LIQ254RAFAR</strain>
    </source>
</reference>
<dbReference type="EMBL" id="JAPUFD010000002">
    <property type="protein sequence ID" value="MDI1486155.1"/>
    <property type="molecule type" value="Genomic_DNA"/>
</dbReference>
<protein>
    <submittedName>
        <fullName evidence="2">Uncharacterized protein</fullName>
    </submittedName>
</protein>
<accession>A0AA43QKU4</accession>
<feature type="region of interest" description="Disordered" evidence="1">
    <location>
        <begin position="1"/>
        <end position="36"/>
    </location>
</feature>
<name>A0AA43QKU4_9LECA</name>
<evidence type="ECO:0000256" key="1">
    <source>
        <dbReference type="SAM" id="MobiDB-lite"/>
    </source>
</evidence>
<organism evidence="2 3">
    <name type="scientific">Ramalina farinacea</name>
    <dbReference type="NCBI Taxonomy" id="258253"/>
    <lineage>
        <taxon>Eukaryota</taxon>
        <taxon>Fungi</taxon>
        <taxon>Dikarya</taxon>
        <taxon>Ascomycota</taxon>
        <taxon>Pezizomycotina</taxon>
        <taxon>Lecanoromycetes</taxon>
        <taxon>OSLEUM clade</taxon>
        <taxon>Lecanoromycetidae</taxon>
        <taxon>Lecanorales</taxon>
        <taxon>Lecanorineae</taxon>
        <taxon>Ramalinaceae</taxon>
        <taxon>Ramalina</taxon>
    </lineage>
</organism>
<proteinExistence type="predicted"/>
<feature type="compositionally biased region" description="Polar residues" evidence="1">
    <location>
        <begin position="152"/>
        <end position="172"/>
    </location>
</feature>
<feature type="compositionally biased region" description="Low complexity" evidence="1">
    <location>
        <begin position="12"/>
        <end position="24"/>
    </location>
</feature>
<dbReference type="AlphaFoldDB" id="A0AA43QKU4"/>
<gene>
    <name evidence="2" type="ORF">OHK93_004346</name>
</gene>
<feature type="compositionally biased region" description="Basic and acidic residues" evidence="1">
    <location>
        <begin position="121"/>
        <end position="131"/>
    </location>
</feature>
<feature type="compositionally biased region" description="Basic and acidic residues" evidence="1">
    <location>
        <begin position="73"/>
        <end position="100"/>
    </location>
</feature>
<comment type="caution">
    <text evidence="2">The sequence shown here is derived from an EMBL/GenBank/DDBJ whole genome shotgun (WGS) entry which is preliminary data.</text>
</comment>
<dbReference type="Proteomes" id="UP001161017">
    <property type="component" value="Unassembled WGS sequence"/>
</dbReference>
<feature type="region of interest" description="Disordered" evidence="1">
    <location>
        <begin position="64"/>
        <end position="172"/>
    </location>
</feature>
<evidence type="ECO:0000313" key="2">
    <source>
        <dbReference type="EMBL" id="MDI1486155.1"/>
    </source>
</evidence>
<keyword evidence="3" id="KW-1185">Reference proteome</keyword>
<evidence type="ECO:0000313" key="3">
    <source>
        <dbReference type="Proteomes" id="UP001161017"/>
    </source>
</evidence>